<dbReference type="PANTHER" id="PTHR35510:SF1">
    <property type="entry name" value="DBH-LIKE MONOOXYGENASE"/>
    <property type="match status" value="1"/>
</dbReference>
<feature type="region of interest" description="Disordered" evidence="1">
    <location>
        <begin position="1"/>
        <end position="78"/>
    </location>
</feature>
<feature type="compositionally biased region" description="Basic and acidic residues" evidence="1">
    <location>
        <begin position="26"/>
        <end position="37"/>
    </location>
</feature>
<organism evidence="2 3">
    <name type="scientific">Panicum virgatum</name>
    <name type="common">Blackwell switchgrass</name>
    <dbReference type="NCBI Taxonomy" id="38727"/>
    <lineage>
        <taxon>Eukaryota</taxon>
        <taxon>Viridiplantae</taxon>
        <taxon>Streptophyta</taxon>
        <taxon>Embryophyta</taxon>
        <taxon>Tracheophyta</taxon>
        <taxon>Spermatophyta</taxon>
        <taxon>Magnoliopsida</taxon>
        <taxon>Liliopsida</taxon>
        <taxon>Poales</taxon>
        <taxon>Poaceae</taxon>
        <taxon>PACMAD clade</taxon>
        <taxon>Panicoideae</taxon>
        <taxon>Panicodae</taxon>
        <taxon>Paniceae</taxon>
        <taxon>Panicinae</taxon>
        <taxon>Panicum</taxon>
        <taxon>Panicum sect. Hiantes</taxon>
    </lineage>
</organism>
<dbReference type="EMBL" id="CM029038">
    <property type="protein sequence ID" value="KAG2648480.1"/>
    <property type="molecule type" value="Genomic_DNA"/>
</dbReference>
<dbReference type="AlphaFoldDB" id="A0A8T0WKF9"/>
<evidence type="ECO:0000313" key="2">
    <source>
        <dbReference type="EMBL" id="KAG2648480.1"/>
    </source>
</evidence>
<dbReference type="PANTHER" id="PTHR35510">
    <property type="entry name" value="DBH-LIKE MONOOXYGENASE"/>
    <property type="match status" value="1"/>
</dbReference>
<feature type="non-terminal residue" evidence="2">
    <location>
        <position position="1"/>
    </location>
</feature>
<comment type="caution">
    <text evidence="2">The sequence shown here is derived from an EMBL/GenBank/DDBJ whole genome shotgun (WGS) entry which is preliminary data.</text>
</comment>
<accession>A0A8T0WKF9</accession>
<keyword evidence="3" id="KW-1185">Reference proteome</keyword>
<dbReference type="Proteomes" id="UP000823388">
    <property type="component" value="Chromosome 1N"/>
</dbReference>
<gene>
    <name evidence="2" type="ORF">PVAP13_1NG027100</name>
</gene>
<name>A0A8T0WKF9_PANVG</name>
<sequence>PPRFSGSLLQREPTNKPLPNQASSRTRAERAKSEARKPSPRISRRAKRKPPRAAQHLRARRGSRGRTPGVLQLSIPAGSSRNLRVPRQDFAGPRVLVDETMVGFAGKRKELEQVVDGLSDFSLSGPAAKSRRLDPGLPPIMEEEPPAPSISFQMLGEKINGGVNMPSVEVMMEGSMSHYVPSEDMALVLYKPVYNTGISSSSFIVSPDLIRGLKNHAFNQANYLELEDESPGRSNSLALVPWKPPQMSIRSDWVASEPESKQTFEVPMEADESEVTSMDVEEAPEATAGGFDGENVHQWQHCMTPPSLPNASAHVMWSR</sequence>
<evidence type="ECO:0000256" key="1">
    <source>
        <dbReference type="SAM" id="MobiDB-lite"/>
    </source>
</evidence>
<reference evidence="2" key="1">
    <citation type="submission" date="2020-05" db="EMBL/GenBank/DDBJ databases">
        <title>WGS assembly of Panicum virgatum.</title>
        <authorList>
            <person name="Lovell J.T."/>
            <person name="Jenkins J."/>
            <person name="Shu S."/>
            <person name="Juenger T.E."/>
            <person name="Schmutz J."/>
        </authorList>
    </citation>
    <scope>NUCLEOTIDE SEQUENCE</scope>
    <source>
        <strain evidence="2">AP13</strain>
    </source>
</reference>
<feature type="compositionally biased region" description="Basic residues" evidence="1">
    <location>
        <begin position="38"/>
        <end position="64"/>
    </location>
</feature>
<protein>
    <submittedName>
        <fullName evidence="2">Uncharacterized protein</fullName>
    </submittedName>
</protein>
<proteinExistence type="predicted"/>
<evidence type="ECO:0000313" key="3">
    <source>
        <dbReference type="Proteomes" id="UP000823388"/>
    </source>
</evidence>